<protein>
    <submittedName>
        <fullName evidence="2">Uncharacterized protein</fullName>
    </submittedName>
</protein>
<dbReference type="Proteomes" id="UP000299102">
    <property type="component" value="Unassembled WGS sequence"/>
</dbReference>
<comment type="caution">
    <text evidence="2">The sequence shown here is derived from an EMBL/GenBank/DDBJ whole genome shotgun (WGS) entry which is preliminary data.</text>
</comment>
<organism evidence="2 3">
    <name type="scientific">Eumeta variegata</name>
    <name type="common">Bagworm moth</name>
    <name type="synonym">Eumeta japonica</name>
    <dbReference type="NCBI Taxonomy" id="151549"/>
    <lineage>
        <taxon>Eukaryota</taxon>
        <taxon>Metazoa</taxon>
        <taxon>Ecdysozoa</taxon>
        <taxon>Arthropoda</taxon>
        <taxon>Hexapoda</taxon>
        <taxon>Insecta</taxon>
        <taxon>Pterygota</taxon>
        <taxon>Neoptera</taxon>
        <taxon>Endopterygota</taxon>
        <taxon>Lepidoptera</taxon>
        <taxon>Glossata</taxon>
        <taxon>Ditrysia</taxon>
        <taxon>Tineoidea</taxon>
        <taxon>Psychidae</taxon>
        <taxon>Oiketicinae</taxon>
        <taxon>Eumeta</taxon>
    </lineage>
</organism>
<dbReference type="EMBL" id="BGZK01000006">
    <property type="protein sequence ID" value="GBP00787.1"/>
    <property type="molecule type" value="Genomic_DNA"/>
</dbReference>
<keyword evidence="1" id="KW-0472">Membrane</keyword>
<dbReference type="AlphaFoldDB" id="A0A4C1SHD3"/>
<accession>A0A4C1SHD3</accession>
<keyword evidence="1" id="KW-1133">Transmembrane helix</keyword>
<keyword evidence="3" id="KW-1185">Reference proteome</keyword>
<dbReference type="OrthoDB" id="8111661at2759"/>
<sequence>MIIGVLNEVLFPVSAPQGDDSELLKSKDCRSEECYDSPDYECDEACGCDRALVYNETTGECVLKEYAMLGVIYVYDNSKENIREEAESTFRGIMAAGILFVACATVCALAACLYCCRVNYSDRRLAGDVKALTLKLRRDGLLAMPRTSVKKTDNIAGASCPVVVEEAGIFVA</sequence>
<name>A0A4C1SHD3_EUMVA</name>
<evidence type="ECO:0000313" key="2">
    <source>
        <dbReference type="EMBL" id="GBP00787.1"/>
    </source>
</evidence>
<keyword evidence="1" id="KW-0812">Transmembrane</keyword>
<proteinExistence type="predicted"/>
<evidence type="ECO:0000313" key="3">
    <source>
        <dbReference type="Proteomes" id="UP000299102"/>
    </source>
</evidence>
<evidence type="ECO:0000256" key="1">
    <source>
        <dbReference type="SAM" id="Phobius"/>
    </source>
</evidence>
<feature type="transmembrane region" description="Helical" evidence="1">
    <location>
        <begin position="93"/>
        <end position="116"/>
    </location>
</feature>
<reference evidence="2 3" key="1">
    <citation type="journal article" date="2019" name="Commun. Biol.">
        <title>The bagworm genome reveals a unique fibroin gene that provides high tensile strength.</title>
        <authorList>
            <person name="Kono N."/>
            <person name="Nakamura H."/>
            <person name="Ohtoshi R."/>
            <person name="Tomita M."/>
            <person name="Numata K."/>
            <person name="Arakawa K."/>
        </authorList>
    </citation>
    <scope>NUCLEOTIDE SEQUENCE [LARGE SCALE GENOMIC DNA]</scope>
</reference>
<gene>
    <name evidence="2" type="ORF">EVAR_77000_1</name>
</gene>